<dbReference type="AlphaFoldDB" id="A0A368TZB2"/>
<name>A0A368TZB2_9GAMM</name>
<dbReference type="GO" id="GO:0032259">
    <property type="term" value="P:methylation"/>
    <property type="evidence" value="ECO:0007669"/>
    <property type="project" value="UniProtKB-KW"/>
</dbReference>
<comment type="caution">
    <text evidence="14">The sequence shown here is derived from an EMBL/GenBank/DDBJ whole genome shotgun (WGS) entry which is preliminary data.</text>
</comment>
<reference evidence="14 15" key="1">
    <citation type="submission" date="2018-07" db="EMBL/GenBank/DDBJ databases">
        <title>Halomonas montanilacus sp. nov., isolated from Lake Pengyan on Tibetan Plateau.</title>
        <authorList>
            <person name="Lu H."/>
            <person name="Xing P."/>
            <person name="Wu Q."/>
        </authorList>
    </citation>
    <scope>NUCLEOTIDE SEQUENCE [LARGE SCALE GENOMIC DNA]</scope>
    <source>
        <strain evidence="14 15">PYC7W</strain>
    </source>
</reference>
<dbReference type="PANTHER" id="PTHR31040">
    <property type="entry name" value="NURIM"/>
    <property type="match status" value="1"/>
</dbReference>
<accession>A0A368TZB2</accession>
<dbReference type="PANTHER" id="PTHR31040:SF1">
    <property type="entry name" value="NURIM"/>
    <property type="match status" value="1"/>
</dbReference>
<feature type="domain" description="NnrU" evidence="13">
    <location>
        <begin position="64"/>
        <end position="225"/>
    </location>
</feature>
<comment type="function">
    <text evidence="1">Catalyzes the methylation of methanethiol (MeSH) to yield dimethylsulphide (DMS).</text>
</comment>
<dbReference type="InterPro" id="IPR033580">
    <property type="entry name" value="Nurim-like"/>
</dbReference>
<feature type="transmembrane region" description="Helical" evidence="12">
    <location>
        <begin position="12"/>
        <end position="35"/>
    </location>
</feature>
<sequence length="259" mass="29505">MPIHTNQEMTMRWITMLYAAGAYLLFWLCSVYLIGFTADFLVPRTLNRGPVSETGLALLINAGLILLFGAQHSFMARQGFKRWCRRWLPEPMERSTYVLLSSLMLGLLYWGWRPLPQTLWLVEGGGAVALWVLFGLGWALVVHATFLISHGELLGLSQAYRHLRGRAFCEVGFRTPGLHRIVRHPLMLGLLLAFWAPPHMTVGHLLFAAGMTLYIVIGIHFEERSLVRAFGDRYLAYRASTPMLLPSLKTLHRWRASRS</sequence>
<feature type="transmembrane region" description="Helical" evidence="12">
    <location>
        <begin position="177"/>
        <end position="196"/>
    </location>
</feature>
<keyword evidence="5 14" id="KW-0489">Methyltransferase</keyword>
<evidence type="ECO:0000256" key="12">
    <source>
        <dbReference type="SAM" id="Phobius"/>
    </source>
</evidence>
<evidence type="ECO:0000256" key="3">
    <source>
        <dbReference type="ARBA" id="ARBA00010631"/>
    </source>
</evidence>
<keyword evidence="9 12" id="KW-1133">Transmembrane helix</keyword>
<dbReference type="OrthoDB" id="9789029at2"/>
<comment type="catalytic activity">
    <reaction evidence="11">
        <text>methanethiol + S-adenosyl-L-methionine = dimethyl sulfide + S-adenosyl-L-homocysteine + H(+)</text>
        <dbReference type="Rhea" id="RHEA:50428"/>
        <dbReference type="ChEBI" id="CHEBI:15378"/>
        <dbReference type="ChEBI" id="CHEBI:16007"/>
        <dbReference type="ChEBI" id="CHEBI:17437"/>
        <dbReference type="ChEBI" id="CHEBI:57856"/>
        <dbReference type="ChEBI" id="CHEBI:59789"/>
        <dbReference type="EC" id="2.1.1.334"/>
    </reaction>
</comment>
<dbReference type="Proteomes" id="UP000252405">
    <property type="component" value="Unassembled WGS sequence"/>
</dbReference>
<feature type="transmembrane region" description="Helical" evidence="12">
    <location>
        <begin position="55"/>
        <end position="74"/>
    </location>
</feature>
<evidence type="ECO:0000313" key="14">
    <source>
        <dbReference type="EMBL" id="RCV90125.1"/>
    </source>
</evidence>
<evidence type="ECO:0000256" key="7">
    <source>
        <dbReference type="ARBA" id="ARBA00022691"/>
    </source>
</evidence>
<evidence type="ECO:0000256" key="2">
    <source>
        <dbReference type="ARBA" id="ARBA00004141"/>
    </source>
</evidence>
<evidence type="ECO:0000256" key="4">
    <source>
        <dbReference type="ARBA" id="ARBA00012149"/>
    </source>
</evidence>
<keyword evidence="7" id="KW-0949">S-adenosyl-L-methionine</keyword>
<evidence type="ECO:0000256" key="6">
    <source>
        <dbReference type="ARBA" id="ARBA00022679"/>
    </source>
</evidence>
<dbReference type="InterPro" id="IPR054700">
    <property type="entry name" value="MddA"/>
</dbReference>
<keyword evidence="15" id="KW-1185">Reference proteome</keyword>
<dbReference type="GO" id="GO:0008168">
    <property type="term" value="F:methyltransferase activity"/>
    <property type="evidence" value="ECO:0007669"/>
    <property type="project" value="UniProtKB-KW"/>
</dbReference>
<evidence type="ECO:0000256" key="9">
    <source>
        <dbReference type="ARBA" id="ARBA00022989"/>
    </source>
</evidence>
<dbReference type="GO" id="GO:0016020">
    <property type="term" value="C:membrane"/>
    <property type="evidence" value="ECO:0007669"/>
    <property type="project" value="UniProtKB-SubCell"/>
</dbReference>
<organism evidence="14 15">
    <name type="scientific">Billgrantia montanilacus</name>
    <dbReference type="NCBI Taxonomy" id="2282305"/>
    <lineage>
        <taxon>Bacteria</taxon>
        <taxon>Pseudomonadati</taxon>
        <taxon>Pseudomonadota</taxon>
        <taxon>Gammaproteobacteria</taxon>
        <taxon>Oceanospirillales</taxon>
        <taxon>Halomonadaceae</taxon>
        <taxon>Billgrantia</taxon>
    </lineage>
</organism>
<proteinExistence type="inferred from homology"/>
<evidence type="ECO:0000256" key="10">
    <source>
        <dbReference type="ARBA" id="ARBA00023136"/>
    </source>
</evidence>
<evidence type="ECO:0000313" key="15">
    <source>
        <dbReference type="Proteomes" id="UP000252405"/>
    </source>
</evidence>
<evidence type="ECO:0000256" key="1">
    <source>
        <dbReference type="ARBA" id="ARBA00002096"/>
    </source>
</evidence>
<dbReference type="EMBL" id="QPII01000004">
    <property type="protein sequence ID" value="RCV90125.1"/>
    <property type="molecule type" value="Genomic_DNA"/>
</dbReference>
<evidence type="ECO:0000256" key="5">
    <source>
        <dbReference type="ARBA" id="ARBA00022603"/>
    </source>
</evidence>
<dbReference type="NCBIfam" id="NF045656">
    <property type="entry name" value="MeththiolMtaseMddA"/>
    <property type="match status" value="1"/>
</dbReference>
<keyword evidence="8 12" id="KW-0812">Transmembrane</keyword>
<feature type="transmembrane region" description="Helical" evidence="12">
    <location>
        <begin position="132"/>
        <end position="156"/>
    </location>
</feature>
<evidence type="ECO:0000259" key="13">
    <source>
        <dbReference type="Pfam" id="PF07298"/>
    </source>
</evidence>
<evidence type="ECO:0000256" key="8">
    <source>
        <dbReference type="ARBA" id="ARBA00022692"/>
    </source>
</evidence>
<protein>
    <recommendedName>
        <fullName evidence="4">methanethiol S-methyltransferase</fullName>
        <ecNumber evidence="4">2.1.1.334</ecNumber>
    </recommendedName>
</protein>
<dbReference type="InterPro" id="IPR009915">
    <property type="entry name" value="NnrU_dom"/>
</dbReference>
<feature type="transmembrane region" description="Helical" evidence="12">
    <location>
        <begin position="95"/>
        <end position="112"/>
    </location>
</feature>
<gene>
    <name evidence="14" type="ORF">DU505_07690</name>
</gene>
<comment type="subcellular location">
    <subcellularLocation>
        <location evidence="2">Membrane</location>
        <topology evidence="2">Multi-pass membrane protein</topology>
    </subcellularLocation>
</comment>
<comment type="similarity">
    <text evidence="3">Belongs to the nurim family.</text>
</comment>
<dbReference type="Gene3D" id="1.20.120.1630">
    <property type="match status" value="1"/>
</dbReference>
<feature type="transmembrane region" description="Helical" evidence="12">
    <location>
        <begin position="202"/>
        <end position="221"/>
    </location>
</feature>
<dbReference type="Pfam" id="PF07298">
    <property type="entry name" value="NnrU"/>
    <property type="match status" value="1"/>
</dbReference>
<evidence type="ECO:0000256" key="11">
    <source>
        <dbReference type="ARBA" id="ARBA00048134"/>
    </source>
</evidence>
<keyword evidence="10 12" id="KW-0472">Membrane</keyword>
<keyword evidence="6 14" id="KW-0808">Transferase</keyword>
<dbReference type="EC" id="2.1.1.334" evidence="4"/>